<evidence type="ECO:0000313" key="3">
    <source>
        <dbReference type="Proteomes" id="UP001518872"/>
    </source>
</evidence>
<reference evidence="2 3" key="1">
    <citation type="submission" date="2021-02" db="EMBL/GenBank/DDBJ databases">
        <authorList>
            <person name="Ra J.-S."/>
        </authorList>
    </citation>
    <scope>NUCLEOTIDE SEQUENCE [LARGE SCALE GENOMIC DNA]</scope>
    <source>
        <strain evidence="2 3">MMS20-R1-14</strain>
    </source>
</reference>
<feature type="domain" description="Treble clef zinc finger" evidence="1">
    <location>
        <begin position="127"/>
        <end position="176"/>
    </location>
</feature>
<evidence type="ECO:0000259" key="1">
    <source>
        <dbReference type="Pfam" id="PF14311"/>
    </source>
</evidence>
<dbReference type="Proteomes" id="UP001518872">
    <property type="component" value="Unassembled WGS sequence"/>
</dbReference>
<dbReference type="Pfam" id="PF14311">
    <property type="entry name" value="DUF4379"/>
    <property type="match status" value="2"/>
</dbReference>
<protein>
    <submittedName>
        <fullName evidence="2">Zinc-ribbon domain-containing protein</fullName>
    </submittedName>
</protein>
<dbReference type="EMBL" id="JAFEUC010000005">
    <property type="protein sequence ID" value="MBM7077269.1"/>
    <property type="molecule type" value="Genomic_DNA"/>
</dbReference>
<feature type="domain" description="Treble clef zinc finger" evidence="1">
    <location>
        <begin position="53"/>
        <end position="96"/>
    </location>
</feature>
<accession>A0ABS2IUS4</accession>
<organism evidence="2 3">
    <name type="scientific">Micromonospora humida</name>
    <dbReference type="NCBI Taxonomy" id="2809018"/>
    <lineage>
        <taxon>Bacteria</taxon>
        <taxon>Bacillati</taxon>
        <taxon>Actinomycetota</taxon>
        <taxon>Actinomycetes</taxon>
        <taxon>Micromonosporales</taxon>
        <taxon>Micromonosporaceae</taxon>
        <taxon>Micromonospora</taxon>
    </lineage>
</organism>
<gene>
    <name evidence="2" type="ORF">JQX11_13055</name>
</gene>
<keyword evidence="3" id="KW-1185">Reference proteome</keyword>
<proteinExistence type="predicted"/>
<dbReference type="InterPro" id="IPR025487">
    <property type="entry name" value="DUF4379"/>
</dbReference>
<comment type="caution">
    <text evidence="2">The sequence shown here is derived from an EMBL/GenBank/DDBJ whole genome shotgun (WGS) entry which is preliminary data.</text>
</comment>
<evidence type="ECO:0000313" key="2">
    <source>
        <dbReference type="EMBL" id="MBM7077269.1"/>
    </source>
</evidence>
<sequence>MVSRAQRKTGCPACSRRERSYQTRLTRAELRFRDVAPELLTRAVRILDVDKARDIELLDLARGSTIRALWRCPDCAHEWVAPVVTRTSGRGCQPCGIRRRTASRQEPSPGGSLGDLHPEIASTFLANLDHPDRGPDRLRPGSGDRCRWHCPCCGSKEWETTVASRIQRQGCRGCRRLWVQVVSIRRGVRSDACEGKEPVHLGHWQCGCCGGCVRYPFVWISEQGASHVDWQVWVFGDGAADRTLGVGGQTFGQVDG</sequence>
<name>A0ABS2IUS4_9ACTN</name>